<comment type="caution">
    <text evidence="1">The sequence shown here is derived from an EMBL/GenBank/DDBJ whole genome shotgun (WGS) entry which is preliminary data.</text>
</comment>
<dbReference type="RefSeq" id="WP_122679273.1">
    <property type="nucleotide sequence ID" value="NZ_JAZEIH010000019.1"/>
</dbReference>
<keyword evidence="2" id="KW-1185">Reference proteome</keyword>
<proteinExistence type="predicted"/>
<accession>A0ABU7N6F6</accession>
<sequence length="222" mass="25016">MDIENFNQCLQYLQSVNLEKSAFAKYIPVLAAITGGALGFGLNSLATRKKEGNLEKNKTMCCNEEAQIIQETLEQTMLELMDMMTKLASKIEITKSELPTTITSGYISNHFTDIAHKYTKEQRHWLQAMMVFTESLNKRLDAIQNPERGFLSFENSIDLLNAGNDTIKAWMHCKSFLVNTDSTFSDAHVAEKLLIIGASQEQLDARTALIENVETRNSLLNI</sequence>
<evidence type="ECO:0000313" key="2">
    <source>
        <dbReference type="Proteomes" id="UP001343600"/>
    </source>
</evidence>
<gene>
    <name evidence="1" type="ORF">V2I87_10390</name>
</gene>
<organism evidence="1 2">
    <name type="scientific">Pseudomonas viridiflava</name>
    <name type="common">Phytomonas viridiflava</name>
    <dbReference type="NCBI Taxonomy" id="33069"/>
    <lineage>
        <taxon>Bacteria</taxon>
        <taxon>Pseudomonadati</taxon>
        <taxon>Pseudomonadota</taxon>
        <taxon>Gammaproteobacteria</taxon>
        <taxon>Pseudomonadales</taxon>
        <taxon>Pseudomonadaceae</taxon>
        <taxon>Pseudomonas</taxon>
    </lineage>
</organism>
<reference evidence="1 2" key="1">
    <citation type="submission" date="2024-01" db="EMBL/GenBank/DDBJ databases">
        <title>Characterization of Pseudomonas viridiflava in Georgia, USA.</title>
        <authorList>
            <person name="Zhao M."/>
            <person name="Dutta B."/>
        </authorList>
    </citation>
    <scope>NUCLEOTIDE SEQUENCE [LARGE SCALE GENOMIC DNA]</scope>
    <source>
        <strain evidence="1 2">21GA0539</strain>
    </source>
</reference>
<evidence type="ECO:0000313" key="1">
    <source>
        <dbReference type="EMBL" id="MEE4040500.1"/>
    </source>
</evidence>
<name>A0ABU7N6F6_PSEVI</name>
<protein>
    <submittedName>
        <fullName evidence="1">Uncharacterized protein</fullName>
    </submittedName>
</protein>
<dbReference type="Proteomes" id="UP001343600">
    <property type="component" value="Unassembled WGS sequence"/>
</dbReference>
<dbReference type="EMBL" id="JAZEIP010000013">
    <property type="protein sequence ID" value="MEE4040500.1"/>
    <property type="molecule type" value="Genomic_DNA"/>
</dbReference>